<dbReference type="InterPro" id="IPR016936">
    <property type="entry name" value="UCP029693"/>
</dbReference>
<dbReference type="PIRSF" id="PIRSF029693">
    <property type="entry name" value="UCP029693"/>
    <property type="match status" value="1"/>
</dbReference>
<dbReference type="eggNOG" id="COG5345">
    <property type="taxonomic scope" value="Bacteria"/>
</dbReference>
<dbReference type="AlphaFoldDB" id="W9V910"/>
<dbReference type="Pfam" id="PF10095">
    <property type="entry name" value="DUF2333"/>
    <property type="match status" value="1"/>
</dbReference>
<evidence type="ECO:0008006" key="3">
    <source>
        <dbReference type="Google" id="ProtNLM"/>
    </source>
</evidence>
<name>W9V910_9GAMM</name>
<proteinExistence type="predicted"/>
<dbReference type="STRING" id="1249627.D779_0778"/>
<sequence>MTLAILAGGFGLYILVVLGLALYWCNQPETFKVTERLPESAIRSDGTPVPGTALVSSVIEIGETLLDKPGGFLHNDIAPPGSFLDNCPNWECGSLMALRDAVRSLRNDFSRSQSQSLEDDDVKRADLQFAIDPKAWMFPSAEDEYREGIEALKRYRETLGTSTSGPKSFHARADNLADYLDVIEKRLGHQGSRLSSSVSDPALTYAIAPRQEISSDMAGDTAERPRTPWNEVDDVFYCTRGYSWALLHIMQGIQIDFRDTLATKNAQELVSQIIADLEGATRAMSSPIILNGDGYGLLANHSLTIASYISRVNASVLDLKILLKEG</sequence>
<dbReference type="EMBL" id="AONC01000018">
    <property type="protein sequence ID" value="EXJ15914.1"/>
    <property type="molecule type" value="Genomic_DNA"/>
</dbReference>
<gene>
    <name evidence="1" type="ORF">D779_0778</name>
</gene>
<dbReference type="Proteomes" id="UP000019460">
    <property type="component" value="Unassembled WGS sequence"/>
</dbReference>
<reference evidence="1 2" key="1">
    <citation type="submission" date="2012-11" db="EMBL/GenBank/DDBJ databases">
        <title>Genome assembly of Thiorhodococcus sp. AK35.</title>
        <authorList>
            <person name="Nupur N."/>
            <person name="Khatri I."/>
            <person name="Subramanian S."/>
            <person name="Pinnaka A."/>
        </authorList>
    </citation>
    <scope>NUCLEOTIDE SEQUENCE [LARGE SCALE GENOMIC DNA]</scope>
    <source>
        <strain evidence="1 2">AK35</strain>
    </source>
</reference>
<organism evidence="1 2">
    <name type="scientific">Imhoffiella purpurea</name>
    <dbReference type="NCBI Taxonomy" id="1249627"/>
    <lineage>
        <taxon>Bacteria</taxon>
        <taxon>Pseudomonadati</taxon>
        <taxon>Pseudomonadota</taxon>
        <taxon>Gammaproteobacteria</taxon>
        <taxon>Chromatiales</taxon>
        <taxon>Chromatiaceae</taxon>
        <taxon>Imhoffiella</taxon>
    </lineage>
</organism>
<dbReference type="RefSeq" id="WP_232424093.1">
    <property type="nucleotide sequence ID" value="NZ_AONC01000018.1"/>
</dbReference>
<keyword evidence="2" id="KW-1185">Reference proteome</keyword>
<protein>
    <recommendedName>
        <fullName evidence="3">DUF2333 domain-containing protein</fullName>
    </recommendedName>
</protein>
<evidence type="ECO:0000313" key="2">
    <source>
        <dbReference type="Proteomes" id="UP000019460"/>
    </source>
</evidence>
<accession>W9V910</accession>
<evidence type="ECO:0000313" key="1">
    <source>
        <dbReference type="EMBL" id="EXJ15914.1"/>
    </source>
</evidence>
<comment type="caution">
    <text evidence="1">The sequence shown here is derived from an EMBL/GenBank/DDBJ whole genome shotgun (WGS) entry which is preliminary data.</text>
</comment>